<name>A0A4Y1WZ44_9BACT</name>
<evidence type="ECO:0000313" key="5">
    <source>
        <dbReference type="EMBL" id="BBL06281.1"/>
    </source>
</evidence>
<evidence type="ECO:0000313" key="6">
    <source>
        <dbReference type="Proteomes" id="UP000319374"/>
    </source>
</evidence>
<dbReference type="Gene3D" id="3.20.20.80">
    <property type="entry name" value="Glycosidases"/>
    <property type="match status" value="1"/>
</dbReference>
<dbReference type="GO" id="GO:0004553">
    <property type="term" value="F:hydrolase activity, hydrolyzing O-glycosyl compounds"/>
    <property type="evidence" value="ECO:0007669"/>
    <property type="project" value="InterPro"/>
</dbReference>
<dbReference type="GeneID" id="98672898"/>
<proteinExistence type="inferred from homology"/>
<accession>A0A4Y1WZ44</accession>
<keyword evidence="2 3" id="KW-0326">Glycosidase</keyword>
<dbReference type="GO" id="GO:0000272">
    <property type="term" value="P:polysaccharide catabolic process"/>
    <property type="evidence" value="ECO:0007669"/>
    <property type="project" value="InterPro"/>
</dbReference>
<gene>
    <name evidence="5" type="ORF">A5CPEGH6_09190</name>
</gene>
<dbReference type="Pfam" id="PF00150">
    <property type="entry name" value="Cellulase"/>
    <property type="match status" value="1"/>
</dbReference>
<dbReference type="SUPFAM" id="SSF51445">
    <property type="entry name" value="(Trans)glycosidases"/>
    <property type="match status" value="1"/>
</dbReference>
<dbReference type="InterPro" id="IPR017853">
    <property type="entry name" value="GH"/>
</dbReference>
<dbReference type="InterPro" id="IPR001547">
    <property type="entry name" value="Glyco_hydro_5"/>
</dbReference>
<dbReference type="AlphaFoldDB" id="A0A4Y1WZ44"/>
<keyword evidence="6" id="KW-1185">Reference proteome</keyword>
<sequence length="552" mass="64183">MRFLSIFFSLLLSGGCSGRFHSIEPSTRTPKLYERTDFTVLLTADYRNAYLQEEVALDMLIETPSGEERLLPCFWVEGKSGAESRWEARFTPQEPGRYFCRFRLSEQGEEVARSRAVELSVQPAAEGERGILHVRDNWTLVYDDGTPFRGVAENICWESRANDDSKFFKELHEQHDRYNYDRMLPLFAENGGNFIRVWMCSFNFPIDQHDHFNNLRYTPSDEYYNPSAVERLDCFVDLCERLGIHVMLCMGQGAVPADREFFNGEPQARRYMNRLRYIVARWGYSPAIGMWEFFNEIDNIQHRNPGGPIPAEEIVAWHARMGKYLKEIDPFGHPVTTSISHRDLAGLNEVPSLDINQKHIYRNTAIIPSTIRDYEERFGKPYVIGEFGYEWDWSLNFDDFADDMDRDFRRGLWYGLFSPTPVTPMSWWWEYFENRGMMTYFRGVREISDRMLAAGNGAFETVKADCTPLEAMSVKCDRTLFVYLYNNSDRRIEGAELTVGADIGGVYAVECLDPQKYAWMDPVGGRSGELRVDDIEIEPYGERIYVFTPEKQ</sequence>
<evidence type="ECO:0000256" key="1">
    <source>
        <dbReference type="ARBA" id="ARBA00022801"/>
    </source>
</evidence>
<comment type="similarity">
    <text evidence="3">Belongs to the glycosyl hydrolase 5 (cellulase A) family.</text>
</comment>
<reference evidence="6" key="1">
    <citation type="submission" date="2019-06" db="EMBL/GenBank/DDBJ databases">
        <title>Alistipes onderdonkii subsp. vulgaris subsp. nov., Alistipes dispar sp. nov. and Alistipes communis sp. nov., isolated from human faeces, and creation of Alistipes onderdonkii subsp. onderdonkii subsp. nov.</title>
        <authorList>
            <person name="Sakamoto M."/>
            <person name="Ikeyama N."/>
            <person name="Ogata Y."/>
            <person name="Suda W."/>
            <person name="Iino T."/>
            <person name="Hattori M."/>
            <person name="Ohkuma M."/>
        </authorList>
    </citation>
    <scope>NUCLEOTIDE SEQUENCE [LARGE SCALE GENOMIC DNA]</scope>
    <source>
        <strain evidence="6">5CPEGH6</strain>
    </source>
</reference>
<dbReference type="Gene3D" id="2.60.40.10">
    <property type="entry name" value="Immunoglobulins"/>
    <property type="match status" value="1"/>
</dbReference>
<keyword evidence="1 3" id="KW-0378">Hydrolase</keyword>
<dbReference type="RefSeq" id="WP_141428115.1">
    <property type="nucleotide sequence ID" value="NZ_AP019736.1"/>
</dbReference>
<evidence type="ECO:0000259" key="4">
    <source>
        <dbReference type="Pfam" id="PF00150"/>
    </source>
</evidence>
<protein>
    <recommendedName>
        <fullName evidence="4">Glycoside hydrolase family 5 domain-containing protein</fullName>
    </recommendedName>
</protein>
<evidence type="ECO:0000256" key="2">
    <source>
        <dbReference type="ARBA" id="ARBA00023295"/>
    </source>
</evidence>
<evidence type="ECO:0000256" key="3">
    <source>
        <dbReference type="RuleBase" id="RU361153"/>
    </source>
</evidence>
<dbReference type="OrthoDB" id="9802444at2"/>
<feature type="domain" description="Glycoside hydrolase family 5" evidence="4">
    <location>
        <begin position="176"/>
        <end position="330"/>
    </location>
</feature>
<dbReference type="EMBL" id="AP019736">
    <property type="protein sequence ID" value="BBL06281.1"/>
    <property type="molecule type" value="Genomic_DNA"/>
</dbReference>
<dbReference type="KEGG" id="ada:A5CPEGH6_09190"/>
<dbReference type="PROSITE" id="PS51257">
    <property type="entry name" value="PROKAR_LIPOPROTEIN"/>
    <property type="match status" value="1"/>
</dbReference>
<dbReference type="Proteomes" id="UP000319374">
    <property type="component" value="Chromosome"/>
</dbReference>
<organism evidence="5 6">
    <name type="scientific">Alistipes dispar</name>
    <dbReference type="NCBI Taxonomy" id="2585119"/>
    <lineage>
        <taxon>Bacteria</taxon>
        <taxon>Pseudomonadati</taxon>
        <taxon>Bacteroidota</taxon>
        <taxon>Bacteroidia</taxon>
        <taxon>Bacteroidales</taxon>
        <taxon>Rikenellaceae</taxon>
        <taxon>Alistipes</taxon>
    </lineage>
</organism>
<dbReference type="InterPro" id="IPR013783">
    <property type="entry name" value="Ig-like_fold"/>
</dbReference>